<feature type="region of interest" description="Disordered" evidence="1">
    <location>
        <begin position="58"/>
        <end position="77"/>
    </location>
</feature>
<reference evidence="3" key="1">
    <citation type="submission" date="2017-02" db="UniProtKB">
        <authorList>
            <consortium name="WormBaseParasite"/>
        </authorList>
    </citation>
    <scope>IDENTIFICATION</scope>
</reference>
<proteinExistence type="predicted"/>
<name>A0A0N4ZFQ7_PARTI</name>
<organism evidence="2 3">
    <name type="scientific">Parastrongyloides trichosuri</name>
    <name type="common">Possum-specific nematode worm</name>
    <dbReference type="NCBI Taxonomy" id="131310"/>
    <lineage>
        <taxon>Eukaryota</taxon>
        <taxon>Metazoa</taxon>
        <taxon>Ecdysozoa</taxon>
        <taxon>Nematoda</taxon>
        <taxon>Chromadorea</taxon>
        <taxon>Rhabditida</taxon>
        <taxon>Tylenchina</taxon>
        <taxon>Panagrolaimomorpha</taxon>
        <taxon>Strongyloidoidea</taxon>
        <taxon>Strongyloididae</taxon>
        <taxon>Parastrongyloides</taxon>
    </lineage>
</organism>
<evidence type="ECO:0000256" key="1">
    <source>
        <dbReference type="SAM" id="MobiDB-lite"/>
    </source>
</evidence>
<accession>A0A0N4ZFQ7</accession>
<dbReference type="WBParaSite" id="PTRK_0000658600.1">
    <property type="protein sequence ID" value="PTRK_0000658600.1"/>
    <property type="gene ID" value="PTRK_0000658600"/>
</dbReference>
<protein>
    <submittedName>
        <fullName evidence="3">CUE domain-containing protein</fullName>
    </submittedName>
</protein>
<evidence type="ECO:0000313" key="2">
    <source>
        <dbReference type="Proteomes" id="UP000038045"/>
    </source>
</evidence>
<dbReference type="AlphaFoldDB" id="A0A0N4ZFQ7"/>
<keyword evidence="2" id="KW-1185">Reference proteome</keyword>
<dbReference type="Proteomes" id="UP000038045">
    <property type="component" value="Unplaced"/>
</dbReference>
<evidence type="ECO:0000313" key="3">
    <source>
        <dbReference type="WBParaSite" id="PTRK_0000658600.1"/>
    </source>
</evidence>
<sequence length="213" mass="24454">MSTLNESSEFNDEYITYHDLPLVCLPEFSKHIQDVVKRYDNGECKLTARIVLKGSNTNSFTEETNSPNTPSDGLSTNDYKRIKSQLISEVEDNKNMQIKNVMKIVKNKKSSNRKKNLKYKGKNFYDNGYPSFMESSNYSISTMSSTKELSNKESFYNPSNLLNDKKVVNNFNDLELIFCNEHSNVDNNNSTKSLSSYSFNTYGSPKGNFKRKE</sequence>